<evidence type="ECO:0000313" key="2">
    <source>
        <dbReference type="EMBL" id="MDQ0224904.1"/>
    </source>
</evidence>
<dbReference type="Proteomes" id="UP001232245">
    <property type="component" value="Unassembled WGS sequence"/>
</dbReference>
<feature type="domain" description="Glycosyl transferase family 1" evidence="1">
    <location>
        <begin position="188"/>
        <end position="348"/>
    </location>
</feature>
<proteinExistence type="predicted"/>
<gene>
    <name evidence="2" type="ORF">J2S02_001233</name>
</gene>
<dbReference type="PANTHER" id="PTHR12526:SF637">
    <property type="entry name" value="GLYCOSYLTRANSFERASE EPSF-RELATED"/>
    <property type="match status" value="1"/>
</dbReference>
<keyword evidence="2" id="KW-0328">Glycosyltransferase</keyword>
<sequence>MEKISEKRVLHVVGAMNRAGTETMLMNIYRNINRKNIQFDFLTFSNKDSDYDVEIKKLGGRIITLSNQYSILEIIKAIRTYGPYVAIHSHTLFHSGIVCVAAKIAGINVRISHAHTTNDKSDTFIRQLYMKIMRYLINAYSTKLLACSQAAGIFLFGEKKILGNQYLLFPNLIDYTNFLVNRKEDVIKFKEKEGLGDSLIIGHIGRFIDTKNHKFLMEIMGNIVEKNPKVKMILVGDGELRERYEEIAQKEGLQNKIKFLGIRQDIATVLHSMDIFVFPSKYEGLGLVLLEAQACGIPCVVSEAIQPESDLQMGLMTKLSLNDGPEIWADAILQRINKKELDIEMIKNSFIKQGYSMNSGITKLISLYENEMED</sequence>
<protein>
    <submittedName>
        <fullName evidence="2">Glycosyltransferase EpsF</fullName>
        <ecNumber evidence="2">2.4.-.-</ecNumber>
    </submittedName>
</protein>
<accession>A0ABT9YY36</accession>
<dbReference type="InterPro" id="IPR001296">
    <property type="entry name" value="Glyco_trans_1"/>
</dbReference>
<dbReference type="RefSeq" id="WP_307190594.1">
    <property type="nucleotide sequence ID" value="NZ_JAUSTZ010000002.1"/>
</dbReference>
<evidence type="ECO:0000259" key="1">
    <source>
        <dbReference type="Pfam" id="PF00534"/>
    </source>
</evidence>
<evidence type="ECO:0000313" key="3">
    <source>
        <dbReference type="Proteomes" id="UP001232245"/>
    </source>
</evidence>
<dbReference type="GO" id="GO:0016757">
    <property type="term" value="F:glycosyltransferase activity"/>
    <property type="evidence" value="ECO:0007669"/>
    <property type="project" value="UniProtKB-KW"/>
</dbReference>
<dbReference type="EMBL" id="JAUSTZ010000002">
    <property type="protein sequence ID" value="MDQ0224904.1"/>
    <property type="molecule type" value="Genomic_DNA"/>
</dbReference>
<dbReference type="Gene3D" id="3.40.50.2000">
    <property type="entry name" value="Glycogen Phosphorylase B"/>
    <property type="match status" value="2"/>
</dbReference>
<keyword evidence="2" id="KW-0808">Transferase</keyword>
<name>A0ABT9YY36_9BACI</name>
<dbReference type="EC" id="2.4.-.-" evidence="2"/>
<organism evidence="2 3">
    <name type="scientific">Metabacillus niabensis</name>
    <dbReference type="NCBI Taxonomy" id="324854"/>
    <lineage>
        <taxon>Bacteria</taxon>
        <taxon>Bacillati</taxon>
        <taxon>Bacillota</taxon>
        <taxon>Bacilli</taxon>
        <taxon>Bacillales</taxon>
        <taxon>Bacillaceae</taxon>
        <taxon>Metabacillus</taxon>
    </lineage>
</organism>
<dbReference type="CDD" id="cd03812">
    <property type="entry name" value="GT4_CapH-like"/>
    <property type="match status" value="1"/>
</dbReference>
<dbReference type="PANTHER" id="PTHR12526">
    <property type="entry name" value="GLYCOSYLTRANSFERASE"/>
    <property type="match status" value="1"/>
</dbReference>
<comment type="caution">
    <text evidence="2">The sequence shown here is derived from an EMBL/GenBank/DDBJ whole genome shotgun (WGS) entry which is preliminary data.</text>
</comment>
<reference evidence="2 3" key="1">
    <citation type="submission" date="2023-07" db="EMBL/GenBank/DDBJ databases">
        <title>Genomic Encyclopedia of Type Strains, Phase IV (KMG-IV): sequencing the most valuable type-strain genomes for metagenomic binning, comparative biology and taxonomic classification.</title>
        <authorList>
            <person name="Goeker M."/>
        </authorList>
    </citation>
    <scope>NUCLEOTIDE SEQUENCE [LARGE SCALE GENOMIC DNA]</scope>
    <source>
        <strain evidence="2 3">DSM 17723</strain>
    </source>
</reference>
<dbReference type="Pfam" id="PF00534">
    <property type="entry name" value="Glycos_transf_1"/>
    <property type="match status" value="1"/>
</dbReference>
<keyword evidence="3" id="KW-1185">Reference proteome</keyword>
<dbReference type="SUPFAM" id="SSF53756">
    <property type="entry name" value="UDP-Glycosyltransferase/glycogen phosphorylase"/>
    <property type="match status" value="1"/>
</dbReference>